<reference evidence="2" key="1">
    <citation type="journal article" date="2020" name="bioRxiv">
        <title>Whole genome comparisons of ergot fungi reveals the divergence and evolution of species within the genus Claviceps are the result of varying mechanisms driving genome evolution and host range expansion.</title>
        <authorList>
            <person name="Wyka S.A."/>
            <person name="Mondo S.J."/>
            <person name="Liu M."/>
            <person name="Dettman J."/>
            <person name="Nalam V."/>
            <person name="Broders K.D."/>
        </authorList>
    </citation>
    <scope>NUCLEOTIDE SEQUENCE</scope>
    <source>
        <strain evidence="2">CCC 489</strain>
    </source>
</reference>
<keyword evidence="3" id="KW-1185">Reference proteome</keyword>
<protein>
    <submittedName>
        <fullName evidence="2">Uncharacterized protein</fullName>
    </submittedName>
</protein>
<dbReference type="AlphaFoldDB" id="A0A8K0JAL6"/>
<accession>A0A8K0JAL6</accession>
<dbReference type="EMBL" id="SRPY01000096">
    <property type="protein sequence ID" value="KAG5928827.1"/>
    <property type="molecule type" value="Genomic_DNA"/>
</dbReference>
<sequence>MAQQYGYGGRQNPYDQRDNAPGGYGRQQQSHQPYQQPQPQPQQQQQQQGGFASGGGYGQNNAYGGKSRNPTAVSLSGCAGPEESAKVPTVIYQQARM</sequence>
<organism evidence="2 3">
    <name type="scientific">Claviceps africana</name>
    <dbReference type="NCBI Taxonomy" id="83212"/>
    <lineage>
        <taxon>Eukaryota</taxon>
        <taxon>Fungi</taxon>
        <taxon>Dikarya</taxon>
        <taxon>Ascomycota</taxon>
        <taxon>Pezizomycotina</taxon>
        <taxon>Sordariomycetes</taxon>
        <taxon>Hypocreomycetidae</taxon>
        <taxon>Hypocreales</taxon>
        <taxon>Clavicipitaceae</taxon>
        <taxon>Claviceps</taxon>
    </lineage>
</organism>
<dbReference type="Proteomes" id="UP000811619">
    <property type="component" value="Unassembled WGS sequence"/>
</dbReference>
<evidence type="ECO:0000256" key="1">
    <source>
        <dbReference type="SAM" id="MobiDB-lite"/>
    </source>
</evidence>
<evidence type="ECO:0000313" key="3">
    <source>
        <dbReference type="Proteomes" id="UP000811619"/>
    </source>
</evidence>
<gene>
    <name evidence="2" type="ORF">E4U42_007940</name>
</gene>
<proteinExistence type="predicted"/>
<feature type="region of interest" description="Disordered" evidence="1">
    <location>
        <begin position="1"/>
        <end position="97"/>
    </location>
</feature>
<feature type="compositionally biased region" description="Low complexity" evidence="1">
    <location>
        <begin position="27"/>
        <end position="48"/>
    </location>
</feature>
<name>A0A8K0JAL6_9HYPO</name>
<evidence type="ECO:0000313" key="2">
    <source>
        <dbReference type="EMBL" id="KAG5928827.1"/>
    </source>
</evidence>
<comment type="caution">
    <text evidence="2">The sequence shown here is derived from an EMBL/GenBank/DDBJ whole genome shotgun (WGS) entry which is preliminary data.</text>
</comment>